<feature type="domain" description="Formyl transferase C-terminal" evidence="2">
    <location>
        <begin position="216"/>
        <end position="302"/>
    </location>
</feature>
<reference evidence="3 4" key="1">
    <citation type="submission" date="2019-04" db="EMBL/GenBank/DDBJ databases">
        <title>Genome of a novel bacterium Candidatus Jettenia ecosi reconstructed from metagenome of an anammox bioreactor.</title>
        <authorList>
            <person name="Mardanov A.V."/>
            <person name="Beletsky A.V."/>
            <person name="Ravin N.V."/>
            <person name="Botchkova E.A."/>
            <person name="Litti Y.V."/>
            <person name="Nozhevnikova A.N."/>
        </authorList>
    </citation>
    <scope>NUCLEOTIDE SEQUENCE [LARGE SCALE GENOMIC DNA]</scope>
    <source>
        <strain evidence="3">J2</strain>
    </source>
</reference>
<dbReference type="InterPro" id="IPR036477">
    <property type="entry name" value="Formyl_transf_N_sf"/>
</dbReference>
<name>A0A533Q9B2_9BACT</name>
<dbReference type="PANTHER" id="PTHR11138">
    <property type="entry name" value="METHIONYL-TRNA FORMYLTRANSFERASE"/>
    <property type="match status" value="1"/>
</dbReference>
<feature type="domain" description="Formyl transferase N-terminal" evidence="1">
    <location>
        <begin position="50"/>
        <end position="175"/>
    </location>
</feature>
<gene>
    <name evidence="3" type="ORF">JETT_2520</name>
</gene>
<proteinExistence type="predicted"/>
<evidence type="ECO:0000259" key="1">
    <source>
        <dbReference type="Pfam" id="PF00551"/>
    </source>
</evidence>
<dbReference type="InterPro" id="IPR002376">
    <property type="entry name" value="Formyl_transf_N"/>
</dbReference>
<dbReference type="InterPro" id="IPR005793">
    <property type="entry name" value="Formyl_trans_C"/>
</dbReference>
<evidence type="ECO:0000313" key="3">
    <source>
        <dbReference type="EMBL" id="TLD41232.1"/>
    </source>
</evidence>
<dbReference type="Proteomes" id="UP000319783">
    <property type="component" value="Unassembled WGS sequence"/>
</dbReference>
<dbReference type="EMBL" id="SULG01000057">
    <property type="protein sequence ID" value="TLD41232.1"/>
    <property type="molecule type" value="Genomic_DNA"/>
</dbReference>
<dbReference type="PROSITE" id="PS00373">
    <property type="entry name" value="GART"/>
    <property type="match status" value="1"/>
</dbReference>
<accession>A0A533Q9B2</accession>
<dbReference type="Gene3D" id="3.40.50.12230">
    <property type="match status" value="1"/>
</dbReference>
<dbReference type="GO" id="GO:0004479">
    <property type="term" value="F:methionyl-tRNA formyltransferase activity"/>
    <property type="evidence" value="ECO:0007669"/>
    <property type="project" value="TreeGrafter"/>
</dbReference>
<dbReference type="SUPFAM" id="SSF53328">
    <property type="entry name" value="Formyltransferase"/>
    <property type="match status" value="1"/>
</dbReference>
<dbReference type="SUPFAM" id="SSF50486">
    <property type="entry name" value="FMT C-terminal domain-like"/>
    <property type="match status" value="1"/>
</dbReference>
<organism evidence="3 4">
    <name type="scientific">Candidatus Jettenia ecosi</name>
    <dbReference type="NCBI Taxonomy" id="2494326"/>
    <lineage>
        <taxon>Bacteria</taxon>
        <taxon>Pseudomonadati</taxon>
        <taxon>Planctomycetota</taxon>
        <taxon>Candidatus Brocadiia</taxon>
        <taxon>Candidatus Brocadiales</taxon>
        <taxon>Candidatus Brocadiaceae</taxon>
        <taxon>Candidatus Jettenia</taxon>
    </lineage>
</organism>
<dbReference type="Pfam" id="PF00551">
    <property type="entry name" value="Formyl_trans_N"/>
    <property type="match status" value="1"/>
</dbReference>
<evidence type="ECO:0000259" key="2">
    <source>
        <dbReference type="Pfam" id="PF02911"/>
    </source>
</evidence>
<dbReference type="AlphaFoldDB" id="A0A533Q9B2"/>
<dbReference type="InterPro" id="IPR011034">
    <property type="entry name" value="Formyl_transferase-like_C_sf"/>
</dbReference>
<keyword evidence="3" id="KW-0808">Transferase</keyword>
<dbReference type="InterPro" id="IPR001555">
    <property type="entry name" value="GART_AS"/>
</dbReference>
<protein>
    <submittedName>
        <fullName evidence="3">Methionyl-tRNA formyltransferase</fullName>
    </submittedName>
</protein>
<dbReference type="Pfam" id="PF02911">
    <property type="entry name" value="Formyl_trans_C"/>
    <property type="match status" value="1"/>
</dbReference>
<dbReference type="PANTHER" id="PTHR11138:SF5">
    <property type="entry name" value="METHIONYL-TRNA FORMYLTRANSFERASE, MITOCHONDRIAL"/>
    <property type="match status" value="1"/>
</dbReference>
<dbReference type="CDD" id="cd08369">
    <property type="entry name" value="FMT_core"/>
    <property type="match status" value="1"/>
</dbReference>
<dbReference type="CDD" id="cd08702">
    <property type="entry name" value="Arna_FMT_C"/>
    <property type="match status" value="1"/>
</dbReference>
<sequence>MNEEHQSKFNSKNPLKIGYFADGKWAHEAFKLLIKDDSIAIQFICLRHDTQDKILEQLAKQHKINCFIHRDVNSFEFIEKIKPYKCDLFVSMSFNQIFKPEIINLPEMKTINCHAGKLPFYRGRNVLNWVLINGEKEFGITVHYVDDGIDTGDIILQRTYSITDEDNYQTLLEKAYVGCAKVLHEAVKLLQVGKVESIKQADIHPVGFYCPQRKDGDEIIDWNQTSYEIFNFVRAICKPGPMARSFINGKEIKINKVKIIPEYPVYKSIPGAVVGIDKEGFFVKTKESVIKITEWEYDGKIKIGDRLK</sequence>
<evidence type="ECO:0000313" key="4">
    <source>
        <dbReference type="Proteomes" id="UP000319783"/>
    </source>
</evidence>
<comment type="caution">
    <text evidence="3">The sequence shown here is derived from an EMBL/GenBank/DDBJ whole genome shotgun (WGS) entry which is preliminary data.</text>
</comment>
<dbReference type="GO" id="GO:0005829">
    <property type="term" value="C:cytosol"/>
    <property type="evidence" value="ECO:0007669"/>
    <property type="project" value="TreeGrafter"/>
</dbReference>